<comment type="caution">
    <text evidence="3">The sequence shown here is derived from an EMBL/GenBank/DDBJ whole genome shotgun (WGS) entry which is preliminary data.</text>
</comment>
<dbReference type="InterPro" id="IPR011990">
    <property type="entry name" value="TPR-like_helical_dom_sf"/>
</dbReference>
<dbReference type="PANTHER" id="PTHR47594">
    <property type="entry name" value="PPR CONTAINING PLANT-LIKE PROTEIN"/>
    <property type="match status" value="1"/>
</dbReference>
<dbReference type="EMBL" id="JAINDJ010000002">
    <property type="protein sequence ID" value="KAG9456638.1"/>
    <property type="molecule type" value="Genomic_DNA"/>
</dbReference>
<dbReference type="GO" id="GO:0009658">
    <property type="term" value="P:chloroplast organization"/>
    <property type="evidence" value="ECO:0007669"/>
    <property type="project" value="InterPro"/>
</dbReference>
<dbReference type="NCBIfam" id="TIGR00756">
    <property type="entry name" value="PPR"/>
    <property type="match status" value="1"/>
</dbReference>
<reference evidence="3 4" key="1">
    <citation type="submission" date="2021-07" db="EMBL/GenBank/DDBJ databases">
        <title>The Aristolochia fimbriata genome: insights into angiosperm evolution, floral development and chemical biosynthesis.</title>
        <authorList>
            <person name="Jiao Y."/>
        </authorList>
    </citation>
    <scope>NUCLEOTIDE SEQUENCE [LARGE SCALE GENOMIC DNA]</scope>
    <source>
        <strain evidence="3">IBCAS-2021</strain>
        <tissue evidence="3">Leaf</tissue>
    </source>
</reference>
<evidence type="ECO:0008006" key="5">
    <source>
        <dbReference type="Google" id="ProtNLM"/>
    </source>
</evidence>
<dbReference type="PROSITE" id="PS51375">
    <property type="entry name" value="PPR"/>
    <property type="match status" value="1"/>
</dbReference>
<dbReference type="PANTHER" id="PTHR47594:SF4">
    <property type="entry name" value="OS04G0475500 PROTEIN"/>
    <property type="match status" value="1"/>
</dbReference>
<feature type="repeat" description="PPR" evidence="2">
    <location>
        <begin position="174"/>
        <end position="208"/>
    </location>
</feature>
<proteinExistence type="predicted"/>
<sequence length="258" mass="29503">MLSTQNFPLVGPNQAKTPWKKTLMNFRVIYGIPASGSEPLFMQCPRSPNYGTITMRDRSKNRKPLQRGRVSYEAIHTVQALKRAKNDPAKLSRVFETQVRRLVKSDLVAVLRELQDQGEGILSLRVFEDFRSEYWYKPQVSVYAGLVAVLGSNGLFEEIELLISYLKKEDLTPDTEGFNTLLKTLMEFHIFHSAMECFHLMKVVGCEPNEVTFRTLINGFELHGRTGLADIIREEAVKYFGDSLEFLEESEVNSTEQV</sequence>
<keyword evidence="1" id="KW-0677">Repeat</keyword>
<dbReference type="InterPro" id="IPR002885">
    <property type="entry name" value="PPR_rpt"/>
</dbReference>
<dbReference type="GO" id="GO:0000373">
    <property type="term" value="P:Group II intron splicing"/>
    <property type="evidence" value="ECO:0007669"/>
    <property type="project" value="InterPro"/>
</dbReference>
<keyword evidence="4" id="KW-1185">Reference proteome</keyword>
<dbReference type="InterPro" id="IPR044190">
    <property type="entry name" value="THA8-like"/>
</dbReference>
<dbReference type="Gene3D" id="1.25.40.10">
    <property type="entry name" value="Tetratricopeptide repeat domain"/>
    <property type="match status" value="1"/>
</dbReference>
<protein>
    <recommendedName>
        <fullName evidence="5">Pentatricopeptide repeat-containing protein</fullName>
    </recommendedName>
</protein>
<dbReference type="AlphaFoldDB" id="A0AAV7F6D2"/>
<organism evidence="3 4">
    <name type="scientific">Aristolochia fimbriata</name>
    <name type="common">White veined hardy Dutchman's pipe vine</name>
    <dbReference type="NCBI Taxonomy" id="158543"/>
    <lineage>
        <taxon>Eukaryota</taxon>
        <taxon>Viridiplantae</taxon>
        <taxon>Streptophyta</taxon>
        <taxon>Embryophyta</taxon>
        <taxon>Tracheophyta</taxon>
        <taxon>Spermatophyta</taxon>
        <taxon>Magnoliopsida</taxon>
        <taxon>Magnoliidae</taxon>
        <taxon>Piperales</taxon>
        <taxon>Aristolochiaceae</taxon>
        <taxon>Aristolochia</taxon>
    </lineage>
</organism>
<evidence type="ECO:0000313" key="3">
    <source>
        <dbReference type="EMBL" id="KAG9456638.1"/>
    </source>
</evidence>
<gene>
    <name evidence="3" type="ORF">H6P81_001146</name>
</gene>
<name>A0AAV7F6D2_ARIFI</name>
<dbReference type="Proteomes" id="UP000825729">
    <property type="component" value="Unassembled WGS sequence"/>
</dbReference>
<evidence type="ECO:0000256" key="1">
    <source>
        <dbReference type="ARBA" id="ARBA00022737"/>
    </source>
</evidence>
<dbReference type="GO" id="GO:0003723">
    <property type="term" value="F:RNA binding"/>
    <property type="evidence" value="ECO:0007669"/>
    <property type="project" value="InterPro"/>
</dbReference>
<dbReference type="Pfam" id="PF13041">
    <property type="entry name" value="PPR_2"/>
    <property type="match status" value="1"/>
</dbReference>
<accession>A0AAV7F6D2</accession>
<evidence type="ECO:0000256" key="2">
    <source>
        <dbReference type="PROSITE-ProRule" id="PRU00708"/>
    </source>
</evidence>
<evidence type="ECO:0000313" key="4">
    <source>
        <dbReference type="Proteomes" id="UP000825729"/>
    </source>
</evidence>